<dbReference type="InterPro" id="IPR001647">
    <property type="entry name" value="HTH_TetR"/>
</dbReference>
<dbReference type="GO" id="GO:0003700">
    <property type="term" value="F:DNA-binding transcription factor activity"/>
    <property type="evidence" value="ECO:0007669"/>
    <property type="project" value="TreeGrafter"/>
</dbReference>
<evidence type="ECO:0000259" key="3">
    <source>
        <dbReference type="PROSITE" id="PS50977"/>
    </source>
</evidence>
<dbReference type="Pfam" id="PF00440">
    <property type="entry name" value="TetR_N"/>
    <property type="match status" value="1"/>
</dbReference>
<dbReference type="InterPro" id="IPR009057">
    <property type="entry name" value="Homeodomain-like_sf"/>
</dbReference>
<organism evidence="4 5">
    <name type="scientific">Streptoalloteichus hindustanus</name>
    <dbReference type="NCBI Taxonomy" id="2017"/>
    <lineage>
        <taxon>Bacteria</taxon>
        <taxon>Bacillati</taxon>
        <taxon>Actinomycetota</taxon>
        <taxon>Actinomycetes</taxon>
        <taxon>Pseudonocardiales</taxon>
        <taxon>Pseudonocardiaceae</taxon>
        <taxon>Streptoalloteichus</taxon>
    </lineage>
</organism>
<proteinExistence type="predicted"/>
<dbReference type="Gene3D" id="1.10.357.10">
    <property type="entry name" value="Tetracycline Repressor, domain 2"/>
    <property type="match status" value="1"/>
</dbReference>
<dbReference type="Pfam" id="PF17940">
    <property type="entry name" value="TetR_C_31"/>
    <property type="match status" value="1"/>
</dbReference>
<dbReference type="SUPFAM" id="SSF48498">
    <property type="entry name" value="Tetracyclin repressor-like, C-terminal domain"/>
    <property type="match status" value="1"/>
</dbReference>
<dbReference type="InterPro" id="IPR036271">
    <property type="entry name" value="Tet_transcr_reg_TetR-rel_C_sf"/>
</dbReference>
<reference evidence="4 5" key="1">
    <citation type="submission" date="2016-11" db="EMBL/GenBank/DDBJ databases">
        <authorList>
            <person name="Jaros S."/>
            <person name="Januszkiewicz K."/>
            <person name="Wedrychowicz H."/>
        </authorList>
    </citation>
    <scope>NUCLEOTIDE SEQUENCE [LARGE SCALE GENOMIC DNA]</scope>
    <source>
        <strain evidence="4 5">DSM 44523</strain>
    </source>
</reference>
<accession>A0A1M4YNS0</accession>
<dbReference type="Proteomes" id="UP000184501">
    <property type="component" value="Unassembled WGS sequence"/>
</dbReference>
<name>A0A1M4YNS0_STRHI</name>
<feature type="DNA-binding region" description="H-T-H motif" evidence="2">
    <location>
        <begin position="33"/>
        <end position="52"/>
    </location>
</feature>
<evidence type="ECO:0000256" key="1">
    <source>
        <dbReference type="ARBA" id="ARBA00023125"/>
    </source>
</evidence>
<dbReference type="SUPFAM" id="SSF46689">
    <property type="entry name" value="Homeodomain-like"/>
    <property type="match status" value="1"/>
</dbReference>
<dbReference type="InterPro" id="IPR041583">
    <property type="entry name" value="TetR_C_31"/>
</dbReference>
<gene>
    <name evidence="4" type="ORF">SAMN05444320_102430</name>
</gene>
<dbReference type="OrthoDB" id="6929199at2"/>
<dbReference type="EMBL" id="FQVN01000002">
    <property type="protein sequence ID" value="SHF07444.1"/>
    <property type="molecule type" value="Genomic_DNA"/>
</dbReference>
<dbReference type="PANTHER" id="PTHR30055:SF231">
    <property type="entry name" value="TRANSCRIPTIONAL REGULATORY PROTEIN (PROBABLY DEOR-FAMILY)-RELATED"/>
    <property type="match status" value="1"/>
</dbReference>
<dbReference type="PANTHER" id="PTHR30055">
    <property type="entry name" value="HTH-TYPE TRANSCRIPTIONAL REGULATOR RUTR"/>
    <property type="match status" value="1"/>
</dbReference>
<feature type="domain" description="HTH tetR-type" evidence="3">
    <location>
        <begin position="10"/>
        <end position="70"/>
    </location>
</feature>
<sequence>MAARRGPADPHRRERIVAATERVLRAHGIAGLTHRAVAREADVPLGSTTYYFATLDDLLRAALHRLVERHREWMRRWSERVGDVSAAQLVEALTDLVAECVGPRRADLVVDYELSTAAMRRPELRELAATYPETVFAVLSTKTTARKARALAAAIDGLLIDGLTAPTPPPRDQVSAVLAAILTPTA</sequence>
<protein>
    <submittedName>
        <fullName evidence="4">Transcriptional regulator, TetR family</fullName>
    </submittedName>
</protein>
<evidence type="ECO:0000313" key="5">
    <source>
        <dbReference type="Proteomes" id="UP000184501"/>
    </source>
</evidence>
<keyword evidence="1 2" id="KW-0238">DNA-binding</keyword>
<dbReference type="PROSITE" id="PS50977">
    <property type="entry name" value="HTH_TETR_2"/>
    <property type="match status" value="1"/>
</dbReference>
<evidence type="ECO:0000256" key="2">
    <source>
        <dbReference type="PROSITE-ProRule" id="PRU00335"/>
    </source>
</evidence>
<dbReference type="GO" id="GO:0000976">
    <property type="term" value="F:transcription cis-regulatory region binding"/>
    <property type="evidence" value="ECO:0007669"/>
    <property type="project" value="TreeGrafter"/>
</dbReference>
<keyword evidence="5" id="KW-1185">Reference proteome</keyword>
<dbReference type="STRING" id="2017.SAMN05444320_102430"/>
<evidence type="ECO:0000313" key="4">
    <source>
        <dbReference type="EMBL" id="SHF07444.1"/>
    </source>
</evidence>
<dbReference type="InterPro" id="IPR050109">
    <property type="entry name" value="HTH-type_TetR-like_transc_reg"/>
</dbReference>
<dbReference type="RefSeq" id="WP_073480984.1">
    <property type="nucleotide sequence ID" value="NZ_FQVN01000002.1"/>
</dbReference>
<dbReference type="AlphaFoldDB" id="A0A1M4YNS0"/>